<accession>A0A0N5CI89</accession>
<protein>
    <submittedName>
        <fullName evidence="2">Uncharacterized protein</fullName>
    </submittedName>
</protein>
<dbReference type="Proteomes" id="UP000046392">
    <property type="component" value="Unplaced"/>
</dbReference>
<sequence length="218" mass="25299">MASGMWKKLLRPKIEKISSHQAFIAAYTALKPIWLEEQSKAIKLSPDEQRQISLKQNDALKTLIFNCGLDEKTYSKNYPVPLLTNNDLNLELKQYEKDLDDTFRKEVGKIIPLLKEHTIHGVEKYLATFDKALLSLAKTQARKDILDRLSVYYVPTLIKLDKGLITYYNQHLNNRDPDESYTLTSTFMDIIDLMERDGHRARLGEAIYPPKQMNNVRK</sequence>
<evidence type="ECO:0000313" key="2">
    <source>
        <dbReference type="WBParaSite" id="SPAL_0001754600.1"/>
    </source>
</evidence>
<dbReference type="AlphaFoldDB" id="A0A0N5CI89"/>
<keyword evidence="1" id="KW-1185">Reference proteome</keyword>
<evidence type="ECO:0000313" key="1">
    <source>
        <dbReference type="Proteomes" id="UP000046392"/>
    </source>
</evidence>
<proteinExistence type="predicted"/>
<name>A0A0N5CI89_STREA</name>
<reference evidence="2" key="1">
    <citation type="submission" date="2017-02" db="UniProtKB">
        <authorList>
            <consortium name="WormBaseParasite"/>
        </authorList>
    </citation>
    <scope>IDENTIFICATION</scope>
</reference>
<organism evidence="1 2">
    <name type="scientific">Strongyloides papillosus</name>
    <name type="common">Intestinal threadworm</name>
    <dbReference type="NCBI Taxonomy" id="174720"/>
    <lineage>
        <taxon>Eukaryota</taxon>
        <taxon>Metazoa</taxon>
        <taxon>Ecdysozoa</taxon>
        <taxon>Nematoda</taxon>
        <taxon>Chromadorea</taxon>
        <taxon>Rhabditida</taxon>
        <taxon>Tylenchina</taxon>
        <taxon>Panagrolaimomorpha</taxon>
        <taxon>Strongyloidoidea</taxon>
        <taxon>Strongyloididae</taxon>
        <taxon>Strongyloides</taxon>
    </lineage>
</organism>
<dbReference type="STRING" id="174720.A0A0N5CI89"/>
<dbReference type="WBParaSite" id="SPAL_0001754600.1">
    <property type="protein sequence ID" value="SPAL_0001754600.1"/>
    <property type="gene ID" value="SPAL_0001754600"/>
</dbReference>